<accession>A0A2K2DN27</accession>
<evidence type="ECO:0000313" key="1">
    <source>
        <dbReference type="EMBL" id="PNT75683.1"/>
    </source>
</evidence>
<evidence type="ECO:0000313" key="2">
    <source>
        <dbReference type="EnsemblPlants" id="PNT75683"/>
    </source>
</evidence>
<reference evidence="1" key="2">
    <citation type="submission" date="2017-06" db="EMBL/GenBank/DDBJ databases">
        <title>WGS assembly of Brachypodium distachyon.</title>
        <authorList>
            <consortium name="The International Brachypodium Initiative"/>
            <person name="Lucas S."/>
            <person name="Harmon-Smith M."/>
            <person name="Lail K."/>
            <person name="Tice H."/>
            <person name="Grimwood J."/>
            <person name="Bruce D."/>
            <person name="Barry K."/>
            <person name="Shu S."/>
            <person name="Lindquist E."/>
            <person name="Wang M."/>
            <person name="Pitluck S."/>
            <person name="Vogel J.P."/>
            <person name="Garvin D.F."/>
            <person name="Mockler T.C."/>
            <person name="Schmutz J."/>
            <person name="Rokhsar D."/>
            <person name="Bevan M.W."/>
        </authorList>
    </citation>
    <scope>NUCLEOTIDE SEQUENCE</scope>
    <source>
        <strain evidence="1">Bd21</strain>
    </source>
</reference>
<name>A0A2K2DN27_BRADI</name>
<dbReference type="Proteomes" id="UP000008810">
    <property type="component" value="Chromosome 1"/>
</dbReference>
<reference evidence="1 2" key="1">
    <citation type="journal article" date="2010" name="Nature">
        <title>Genome sequencing and analysis of the model grass Brachypodium distachyon.</title>
        <authorList>
            <consortium name="International Brachypodium Initiative"/>
        </authorList>
    </citation>
    <scope>NUCLEOTIDE SEQUENCE [LARGE SCALE GENOMIC DNA]</scope>
    <source>
        <strain evidence="1 2">Bd21</strain>
    </source>
</reference>
<protein>
    <submittedName>
        <fullName evidence="1 2">Uncharacterized protein</fullName>
    </submittedName>
</protein>
<evidence type="ECO:0000313" key="3">
    <source>
        <dbReference type="Proteomes" id="UP000008810"/>
    </source>
</evidence>
<dbReference type="EnsemblPlants" id="PNT75683">
    <property type="protein sequence ID" value="PNT75683"/>
    <property type="gene ID" value="BRADI_1g36676v3"/>
</dbReference>
<dbReference type="Gramene" id="PNT75683">
    <property type="protein sequence ID" value="PNT75683"/>
    <property type="gene ID" value="BRADI_1g36676v3"/>
</dbReference>
<keyword evidence="3" id="KW-1185">Reference proteome</keyword>
<proteinExistence type="predicted"/>
<gene>
    <name evidence="1" type="ORF">BRADI_1g36676v3</name>
</gene>
<organism evidence="1">
    <name type="scientific">Brachypodium distachyon</name>
    <name type="common">Purple false brome</name>
    <name type="synonym">Trachynia distachya</name>
    <dbReference type="NCBI Taxonomy" id="15368"/>
    <lineage>
        <taxon>Eukaryota</taxon>
        <taxon>Viridiplantae</taxon>
        <taxon>Streptophyta</taxon>
        <taxon>Embryophyta</taxon>
        <taxon>Tracheophyta</taxon>
        <taxon>Spermatophyta</taxon>
        <taxon>Magnoliopsida</taxon>
        <taxon>Liliopsida</taxon>
        <taxon>Poales</taxon>
        <taxon>Poaceae</taxon>
        <taxon>BOP clade</taxon>
        <taxon>Pooideae</taxon>
        <taxon>Stipodae</taxon>
        <taxon>Brachypodieae</taxon>
        <taxon>Brachypodium</taxon>
    </lineage>
</organism>
<dbReference type="InParanoid" id="A0A2K2DN27"/>
<reference evidence="2" key="3">
    <citation type="submission" date="2018-08" db="UniProtKB">
        <authorList>
            <consortium name="EnsemblPlants"/>
        </authorList>
    </citation>
    <scope>IDENTIFICATION</scope>
    <source>
        <strain evidence="2">cv. Bd21</strain>
    </source>
</reference>
<dbReference type="AlphaFoldDB" id="A0A2K2DN27"/>
<sequence length="176" mass="18645">MFSAPALSCAELVPSSVALPDLHLPMPEQNELMLRPAQADHSAASPADLISQVTLECPESLLKAPVIPPPPTSARRSGRLCAKNKTCKIPTAKRAEVKLMEAFGEAVSSIDEPDTDKVAAAKMKAYLQIYSQPLTVKVIEAMRILAGVKDKAKIDLSALGFTAADLDALGKEVAVV</sequence>
<dbReference type="EMBL" id="CM000880">
    <property type="protein sequence ID" value="PNT75683.1"/>
    <property type="molecule type" value="Genomic_DNA"/>
</dbReference>
<dbReference type="OrthoDB" id="720847at2759"/>